<comment type="caution">
    <text evidence="2">The sequence shown here is derived from an EMBL/GenBank/DDBJ whole genome shotgun (WGS) entry which is preliminary data.</text>
</comment>
<feature type="region of interest" description="Disordered" evidence="1">
    <location>
        <begin position="1"/>
        <end position="21"/>
    </location>
</feature>
<accession>A0ABN9TWN1</accession>
<organism evidence="2 3">
    <name type="scientific">Prorocentrum cordatum</name>
    <dbReference type="NCBI Taxonomy" id="2364126"/>
    <lineage>
        <taxon>Eukaryota</taxon>
        <taxon>Sar</taxon>
        <taxon>Alveolata</taxon>
        <taxon>Dinophyceae</taxon>
        <taxon>Prorocentrales</taxon>
        <taxon>Prorocentraceae</taxon>
        <taxon>Prorocentrum</taxon>
    </lineage>
</organism>
<reference evidence="2" key="1">
    <citation type="submission" date="2023-10" db="EMBL/GenBank/DDBJ databases">
        <authorList>
            <person name="Chen Y."/>
            <person name="Shah S."/>
            <person name="Dougan E. K."/>
            <person name="Thang M."/>
            <person name="Chan C."/>
        </authorList>
    </citation>
    <scope>NUCLEOTIDE SEQUENCE [LARGE SCALE GENOMIC DNA]</scope>
</reference>
<feature type="compositionally biased region" description="Low complexity" evidence="1">
    <location>
        <begin position="1087"/>
        <end position="1101"/>
    </location>
</feature>
<gene>
    <name evidence="2" type="ORF">PCOR1329_LOCUS43030</name>
</gene>
<feature type="compositionally biased region" description="Basic and acidic residues" evidence="1">
    <location>
        <begin position="1"/>
        <end position="10"/>
    </location>
</feature>
<evidence type="ECO:0000256" key="1">
    <source>
        <dbReference type="SAM" id="MobiDB-lite"/>
    </source>
</evidence>
<dbReference type="Proteomes" id="UP001189429">
    <property type="component" value="Unassembled WGS sequence"/>
</dbReference>
<feature type="region of interest" description="Disordered" evidence="1">
    <location>
        <begin position="160"/>
        <end position="182"/>
    </location>
</feature>
<feature type="compositionally biased region" description="Pro residues" evidence="1">
    <location>
        <begin position="86"/>
        <end position="97"/>
    </location>
</feature>
<keyword evidence="3" id="KW-1185">Reference proteome</keyword>
<name>A0ABN9TWN1_9DINO</name>
<feature type="region of interest" description="Disordered" evidence="1">
    <location>
        <begin position="510"/>
        <end position="555"/>
    </location>
</feature>
<evidence type="ECO:0000313" key="3">
    <source>
        <dbReference type="Proteomes" id="UP001189429"/>
    </source>
</evidence>
<dbReference type="EMBL" id="CAUYUJ010015171">
    <property type="protein sequence ID" value="CAK0850711.1"/>
    <property type="molecule type" value="Genomic_DNA"/>
</dbReference>
<feature type="region of interest" description="Disordered" evidence="1">
    <location>
        <begin position="1087"/>
        <end position="1112"/>
    </location>
</feature>
<feature type="compositionally biased region" description="Low complexity" evidence="1">
    <location>
        <begin position="110"/>
        <end position="119"/>
    </location>
</feature>
<protein>
    <submittedName>
        <fullName evidence="2">Uncharacterized protein</fullName>
    </submittedName>
</protein>
<proteinExistence type="predicted"/>
<evidence type="ECO:0000313" key="2">
    <source>
        <dbReference type="EMBL" id="CAK0850711.1"/>
    </source>
</evidence>
<feature type="compositionally biased region" description="Polar residues" evidence="1">
    <location>
        <begin position="521"/>
        <end position="530"/>
    </location>
</feature>
<feature type="region of interest" description="Disordered" evidence="1">
    <location>
        <begin position="81"/>
        <end position="135"/>
    </location>
</feature>
<sequence length="1112" mass="122670">MGRGGGDKGAHGGACGQGKDKSGSFVACTHCRYRWNFKSNHWCYQCCSPLVPYPSADKKPAGQWTFGPPAVASSPFADAAAGAAAAPPPGSKGPPVPKRGAKGGQANRRPWVWHGPGWYPHGGGPPPAPEAEAAPAADPLAALRAELGDCAELEAIAARRDAAKTQQPEPAPRRPPLLEEEESTKGIACRRAQAWLETCAARVVEGEAWLAAAKAAEDDAVAAAHQAQLDWEEACKKQLPSPPLEGEEDKGQAPAASAINVSTLVDEGTLQIVDGPLFNMEGLEIDSGDKDEWNRIKAELAASVQEKVQQALGPAAEQIVKLRDEAKQLHARMQVWLRNPQVLVEEGDAAHFMALGVEYVADWLAHPEFRHFIDDAILIAGHDNADTVQMDLARDICAAAWRAKKHIRLNYHSCLQRLELTDHEAWEQELARHGETMATAIELFDERPPPPRRQADTSIEFVVEPPFCGRCQCGSVVDDVHVCASFLGFSDCDLGVVFLTPGVPAFDEGYHDPFDDLDQGRQANPNSTRQKQLEAQRLAPGPPPAVGRPGAQGWPGPAGGALVQQVRHGPSDGRPGRLQHFRFGCDRAKGRFYYRFHKLIGKWNWRKYTERYMAPRALENRQRWIPSANARYTVARKAKEWLWLLPKGLAAATTPDEVLEVWIRFRHKHPKKTYHYFKFLKRLVDVGGCDVSDWRLKFATSRMRNIHRKVLNLPRLAKLYGQLRATSELEHLSRFIYKMLHKYEPSQLVVAASAFGEARLQDRRLFSEVARLLAPRLETLSPTDLVRLAQAFASAEVCHYTLLTQVSGQAQVRVQQASAGTAPPGSCPTFPQLTELAEAFARLKLQDYSFFGMCSLQARQLLLEGLPGPTPPALARLCSACSRLKIHEVRLYESVLAHVSDHWYDYPAASLALIGAAVAPTLPQEPPPVAEVYGKMQDVIVSDVDRLQLRGVEWAAKFMAAVEPPQDGPSRLARALIKRFMKLRNETKERYDVGRMAEVFARRAPEDKALFSALCRHVHRHLGVFEPLDFVRFARGLAAAEYRDERVVHALAKWARKRSAEFTTYDWDRFVKSVGSMSVQSRLSLLQRLGPPSGDTGGPDSATAGPAVGAPA</sequence>